<evidence type="ECO:0000256" key="3">
    <source>
        <dbReference type="ARBA" id="ARBA00022676"/>
    </source>
</evidence>
<dbReference type="InterPro" id="IPR001173">
    <property type="entry name" value="Glyco_trans_2-like"/>
</dbReference>
<dbReference type="EMBL" id="CP097463">
    <property type="protein sequence ID" value="WAX55905.1"/>
    <property type="molecule type" value="Genomic_DNA"/>
</dbReference>
<accession>A0ABY7JW38</accession>
<dbReference type="GO" id="GO:0016757">
    <property type="term" value="F:glycosyltransferase activity"/>
    <property type="evidence" value="ECO:0007669"/>
    <property type="project" value="UniProtKB-KW"/>
</dbReference>
<dbReference type="SUPFAM" id="SSF53448">
    <property type="entry name" value="Nucleotide-diphospho-sugar transferases"/>
    <property type="match status" value="1"/>
</dbReference>
<dbReference type="PANTHER" id="PTHR43179:SF12">
    <property type="entry name" value="GALACTOFURANOSYLTRANSFERASE GLFT2"/>
    <property type="match status" value="1"/>
</dbReference>
<comment type="similarity">
    <text evidence="2">Belongs to the glycosyltransferase 2 family.</text>
</comment>
<evidence type="ECO:0000256" key="2">
    <source>
        <dbReference type="ARBA" id="ARBA00006739"/>
    </source>
</evidence>
<evidence type="ECO:0000259" key="5">
    <source>
        <dbReference type="Pfam" id="PF00535"/>
    </source>
</evidence>
<dbReference type="Pfam" id="PF00535">
    <property type="entry name" value="Glycos_transf_2"/>
    <property type="match status" value="1"/>
</dbReference>
<evidence type="ECO:0000313" key="6">
    <source>
        <dbReference type="EMBL" id="WAX55905.1"/>
    </source>
</evidence>
<reference evidence="6" key="1">
    <citation type="submission" date="2022-05" db="EMBL/GenBank/DDBJ databases">
        <title>Jatrophihabitans sp. SB3-54 whole genome sequence.</title>
        <authorList>
            <person name="Suh M.K."/>
            <person name="Eom M.K."/>
            <person name="Kim J.S."/>
            <person name="Kim H.S."/>
            <person name="Do H.E."/>
            <person name="Shin Y.K."/>
            <person name="Lee J.-S."/>
        </authorList>
    </citation>
    <scope>NUCLEOTIDE SEQUENCE</scope>
    <source>
        <strain evidence="6">SB3-54</strain>
    </source>
</reference>
<dbReference type="EC" id="2.4.-.-" evidence="6"/>
<keyword evidence="7" id="KW-1185">Reference proteome</keyword>
<feature type="domain" description="Glycosyltransferase 2-like" evidence="5">
    <location>
        <begin position="6"/>
        <end position="147"/>
    </location>
</feature>
<evidence type="ECO:0000256" key="1">
    <source>
        <dbReference type="ARBA" id="ARBA00004776"/>
    </source>
</evidence>
<organism evidence="6 7">
    <name type="scientific">Jatrophihabitans cynanchi</name>
    <dbReference type="NCBI Taxonomy" id="2944128"/>
    <lineage>
        <taxon>Bacteria</taxon>
        <taxon>Bacillati</taxon>
        <taxon>Actinomycetota</taxon>
        <taxon>Actinomycetes</taxon>
        <taxon>Jatrophihabitantales</taxon>
        <taxon>Jatrophihabitantaceae</taxon>
        <taxon>Jatrophihabitans</taxon>
    </lineage>
</organism>
<dbReference type="RefSeq" id="WP_269442430.1">
    <property type="nucleotide sequence ID" value="NZ_CP097463.1"/>
</dbReference>
<gene>
    <name evidence="6" type="ORF">M6B22_15355</name>
</gene>
<evidence type="ECO:0000256" key="4">
    <source>
        <dbReference type="ARBA" id="ARBA00022679"/>
    </source>
</evidence>
<keyword evidence="4 6" id="KW-0808">Transferase</keyword>
<comment type="pathway">
    <text evidence="1">Cell wall biogenesis; cell wall polysaccharide biosynthesis.</text>
</comment>
<sequence length="314" mass="34386">MHTLVVGVLTYQRPDRLLVSLDAILAQVREMDADGRVTGTVLVVDNDPAASARSAVEGLGDDRVRYVHEPAPGISAGRNRALDEAGDADLLSFIDDDEVPRPGWLSALIDTWLPTRPAAVMGRVFFNVPDDADSWVVAGGFFNRARRRTGTGMAVAAAGNLLLDLRQVRALDVRFDPRLGLSGGEDTLFSRLIVRRGGRILWCDESVADDFVSPERATRNWVLQRAWRVGNCTAIADQYLADTAARRYLSRLRYAAHGSLRIAGGGVRFGIGRLFGIERHEARGMRTLRRGQGMLAGARGARFDEYARSAAREA</sequence>
<dbReference type="Gene3D" id="3.90.550.10">
    <property type="entry name" value="Spore Coat Polysaccharide Biosynthesis Protein SpsA, Chain A"/>
    <property type="match status" value="1"/>
</dbReference>
<proteinExistence type="inferred from homology"/>
<dbReference type="PANTHER" id="PTHR43179">
    <property type="entry name" value="RHAMNOSYLTRANSFERASE WBBL"/>
    <property type="match status" value="1"/>
</dbReference>
<protein>
    <submittedName>
        <fullName evidence="6">Glycosyltransferase</fullName>
        <ecNumber evidence="6">2.4.-.-</ecNumber>
    </submittedName>
</protein>
<dbReference type="InterPro" id="IPR029044">
    <property type="entry name" value="Nucleotide-diphossugar_trans"/>
</dbReference>
<keyword evidence="3 6" id="KW-0328">Glycosyltransferase</keyword>
<evidence type="ECO:0000313" key="7">
    <source>
        <dbReference type="Proteomes" id="UP001164693"/>
    </source>
</evidence>
<dbReference type="Proteomes" id="UP001164693">
    <property type="component" value="Chromosome"/>
</dbReference>
<name>A0ABY7JW38_9ACTN</name>